<keyword evidence="2" id="KW-1185">Reference proteome</keyword>
<gene>
    <name evidence="1" type="ORF">L602_000700000760</name>
</gene>
<sequence length="324" mass="36540">MIAMARPSRIPPERAHVVVVGPVRNCARTIVPEVTRIWQILSPLFASVSFLLVESDSDDDSLDKLRQLARMLPNFRFVSMGSLKGAHPLRCDRIARCRNVYVERIANDPQYHHIDYVIAADLDGLNDSLTADGVRSCWQTDVDWGAMAANQRLGYYDIWALRHPAWSPVDCWQAYARIVDVVGQRQALEMCVASKQVRIPPDAAPIEVESAFAGFAIYRRDAFVCGSYVGVDENGGEVNEHVAFHAAMRAQGFRVFINPAMINADYTEHTYHKTRLGHLRKQLMWTLREGADALRCRDKLEALVDALKRLGSWTVAHADIDKPR</sequence>
<protein>
    <recommendedName>
        <fullName evidence="3">Rhamnosyltransferase</fullName>
    </recommendedName>
</protein>
<dbReference type="Proteomes" id="UP000318141">
    <property type="component" value="Unassembled WGS sequence"/>
</dbReference>
<dbReference type="SUPFAM" id="SSF53448">
    <property type="entry name" value="Nucleotide-diphospho-sugar transferases"/>
    <property type="match status" value="1"/>
</dbReference>
<organism evidence="1 2">
    <name type="scientific">Cupriavidus gilardii J11</name>
    <dbReference type="NCBI Taxonomy" id="936133"/>
    <lineage>
        <taxon>Bacteria</taxon>
        <taxon>Pseudomonadati</taxon>
        <taxon>Pseudomonadota</taxon>
        <taxon>Betaproteobacteria</taxon>
        <taxon>Burkholderiales</taxon>
        <taxon>Burkholderiaceae</taxon>
        <taxon>Cupriavidus</taxon>
    </lineage>
</organism>
<proteinExistence type="predicted"/>
<evidence type="ECO:0008006" key="3">
    <source>
        <dbReference type="Google" id="ProtNLM"/>
    </source>
</evidence>
<accession>A0A562B2Y3</accession>
<dbReference type="AlphaFoldDB" id="A0A562B2Y3"/>
<comment type="caution">
    <text evidence="1">The sequence shown here is derived from an EMBL/GenBank/DDBJ whole genome shotgun (WGS) entry which is preliminary data.</text>
</comment>
<reference evidence="1 2" key="1">
    <citation type="submission" date="2019-07" db="EMBL/GenBank/DDBJ databases">
        <title>Genome sequencing of lignin-degrading bacterial isolates.</title>
        <authorList>
            <person name="Gladden J."/>
        </authorList>
    </citation>
    <scope>NUCLEOTIDE SEQUENCE [LARGE SCALE GENOMIC DNA]</scope>
    <source>
        <strain evidence="1 2">J11</strain>
    </source>
</reference>
<dbReference type="OrthoDB" id="1550652at2"/>
<dbReference type="EMBL" id="VLJN01000065">
    <property type="protein sequence ID" value="TWG79260.1"/>
    <property type="molecule type" value="Genomic_DNA"/>
</dbReference>
<evidence type="ECO:0000313" key="2">
    <source>
        <dbReference type="Proteomes" id="UP000318141"/>
    </source>
</evidence>
<evidence type="ECO:0000313" key="1">
    <source>
        <dbReference type="EMBL" id="TWG79260.1"/>
    </source>
</evidence>
<dbReference type="InterPro" id="IPR029044">
    <property type="entry name" value="Nucleotide-diphossugar_trans"/>
</dbReference>
<name>A0A562B2Y3_9BURK</name>